<gene>
    <name evidence="8" type="ORF">NHX12_018559</name>
</gene>
<feature type="compositionally biased region" description="Gly residues" evidence="6">
    <location>
        <begin position="105"/>
        <end position="131"/>
    </location>
</feature>
<evidence type="ECO:0000256" key="2">
    <source>
        <dbReference type="ARBA" id="ARBA00022737"/>
    </source>
</evidence>
<dbReference type="PANTHER" id="PTHR23235">
    <property type="entry name" value="KRUEPPEL-LIKE TRANSCRIPTION FACTOR"/>
    <property type="match status" value="1"/>
</dbReference>
<name>A0A9Q0EZC6_9TELE</name>
<dbReference type="InterPro" id="IPR036236">
    <property type="entry name" value="Znf_C2H2_sf"/>
</dbReference>
<evidence type="ECO:0000256" key="1">
    <source>
        <dbReference type="ARBA" id="ARBA00022723"/>
    </source>
</evidence>
<dbReference type="GO" id="GO:0008270">
    <property type="term" value="F:zinc ion binding"/>
    <property type="evidence" value="ECO:0007669"/>
    <property type="project" value="UniProtKB-KW"/>
</dbReference>
<dbReference type="Proteomes" id="UP001148018">
    <property type="component" value="Unassembled WGS sequence"/>
</dbReference>
<comment type="caution">
    <text evidence="8">The sequence shown here is derived from an EMBL/GenBank/DDBJ whole genome shotgun (WGS) entry which is preliminary data.</text>
</comment>
<feature type="domain" description="C2H2-type" evidence="7">
    <location>
        <begin position="254"/>
        <end position="281"/>
    </location>
</feature>
<evidence type="ECO:0000256" key="3">
    <source>
        <dbReference type="ARBA" id="ARBA00022771"/>
    </source>
</evidence>
<feature type="domain" description="C2H2-type" evidence="7">
    <location>
        <begin position="282"/>
        <end position="309"/>
    </location>
</feature>
<protein>
    <recommendedName>
        <fullName evidence="7">C2H2-type domain-containing protein</fullName>
    </recommendedName>
</protein>
<dbReference type="SMART" id="SM00355">
    <property type="entry name" value="ZnF_C2H2"/>
    <property type="match status" value="3"/>
</dbReference>
<evidence type="ECO:0000259" key="7">
    <source>
        <dbReference type="PROSITE" id="PS50157"/>
    </source>
</evidence>
<dbReference type="FunFam" id="3.30.160.60:FF:000358">
    <property type="entry name" value="zinc finger protein 24"/>
    <property type="match status" value="1"/>
</dbReference>
<dbReference type="PROSITE" id="PS50157">
    <property type="entry name" value="ZINC_FINGER_C2H2_2"/>
    <property type="match status" value="3"/>
</dbReference>
<evidence type="ECO:0000256" key="4">
    <source>
        <dbReference type="ARBA" id="ARBA00022833"/>
    </source>
</evidence>
<feature type="region of interest" description="Disordered" evidence="6">
    <location>
        <begin position="155"/>
        <end position="175"/>
    </location>
</feature>
<dbReference type="InterPro" id="IPR013087">
    <property type="entry name" value="Znf_C2H2_type"/>
</dbReference>
<keyword evidence="1" id="KW-0479">Metal-binding</keyword>
<feature type="region of interest" description="Disordered" evidence="6">
    <location>
        <begin position="92"/>
        <end position="140"/>
    </location>
</feature>
<evidence type="ECO:0000313" key="9">
    <source>
        <dbReference type="Proteomes" id="UP001148018"/>
    </source>
</evidence>
<keyword evidence="4" id="KW-0862">Zinc</keyword>
<feature type="domain" description="C2H2-type" evidence="7">
    <location>
        <begin position="310"/>
        <end position="336"/>
    </location>
</feature>
<dbReference type="PROSITE" id="PS00028">
    <property type="entry name" value="ZINC_FINGER_C2H2_1"/>
    <property type="match status" value="3"/>
</dbReference>
<dbReference type="SUPFAM" id="SSF57667">
    <property type="entry name" value="beta-beta-alpha zinc fingers"/>
    <property type="match status" value="2"/>
</dbReference>
<dbReference type="GO" id="GO:0000978">
    <property type="term" value="F:RNA polymerase II cis-regulatory region sequence-specific DNA binding"/>
    <property type="evidence" value="ECO:0007669"/>
    <property type="project" value="TreeGrafter"/>
</dbReference>
<reference evidence="8" key="1">
    <citation type="submission" date="2022-07" db="EMBL/GenBank/DDBJ databases">
        <title>Chromosome-level genome of Muraenolepis orangiensis.</title>
        <authorList>
            <person name="Kim J."/>
        </authorList>
    </citation>
    <scope>NUCLEOTIDE SEQUENCE</scope>
    <source>
        <strain evidence="8">KU_S4_2022</strain>
        <tissue evidence="8">Muscle</tissue>
    </source>
</reference>
<evidence type="ECO:0000313" key="8">
    <source>
        <dbReference type="EMBL" id="KAJ3614990.1"/>
    </source>
</evidence>
<proteinExistence type="predicted"/>
<dbReference type="GO" id="GO:0000981">
    <property type="term" value="F:DNA-binding transcription factor activity, RNA polymerase II-specific"/>
    <property type="evidence" value="ECO:0007669"/>
    <property type="project" value="TreeGrafter"/>
</dbReference>
<organism evidence="8 9">
    <name type="scientific">Muraenolepis orangiensis</name>
    <name type="common">Patagonian moray cod</name>
    <dbReference type="NCBI Taxonomy" id="630683"/>
    <lineage>
        <taxon>Eukaryota</taxon>
        <taxon>Metazoa</taxon>
        <taxon>Chordata</taxon>
        <taxon>Craniata</taxon>
        <taxon>Vertebrata</taxon>
        <taxon>Euteleostomi</taxon>
        <taxon>Actinopterygii</taxon>
        <taxon>Neopterygii</taxon>
        <taxon>Teleostei</taxon>
        <taxon>Neoteleostei</taxon>
        <taxon>Acanthomorphata</taxon>
        <taxon>Zeiogadaria</taxon>
        <taxon>Gadariae</taxon>
        <taxon>Gadiformes</taxon>
        <taxon>Muraenolepidoidei</taxon>
        <taxon>Muraenolepididae</taxon>
        <taxon>Muraenolepis</taxon>
    </lineage>
</organism>
<dbReference type="OrthoDB" id="9439903at2759"/>
<keyword evidence="2" id="KW-0677">Repeat</keyword>
<evidence type="ECO:0000256" key="5">
    <source>
        <dbReference type="PROSITE-ProRule" id="PRU00042"/>
    </source>
</evidence>
<dbReference type="EMBL" id="JANIIK010000034">
    <property type="protein sequence ID" value="KAJ3614990.1"/>
    <property type="molecule type" value="Genomic_DNA"/>
</dbReference>
<dbReference type="FunFam" id="3.30.160.60:FF:002343">
    <property type="entry name" value="Zinc finger protein 33A"/>
    <property type="match status" value="1"/>
</dbReference>
<sequence length="336" mass="34881">MICLCVWQDEEPDMKLVKQEAGLEIPDHAHPTLNIQEGLVESSTDDYKADLPLDAVGQPVPELQECGPGFSEVSFDPSSLWTYGPASPSSPLNRILSAGPPTGLATGGSSGRGLTGGCSSGRGLARGGSSGRGLAEGSSSGLGLVGGASSALGLARGSSSGRGLTEGGSNGMELAEGGSSGIGIAEGGSSGLGLAVGGSSNFHHRASFLSKESPPFQAVLRGQGSQYVAQSLDPSGSRGPSLVAQRPSPTKRAWTCNFCGKPFRSPANLESHLRTHTGERPYGCTVCGKKFSQLWNLKIHGNTHTGERPYQCPLCPERFSDPSNLKKHQRRHHPHT</sequence>
<dbReference type="Pfam" id="PF00096">
    <property type="entry name" value="zf-C2H2"/>
    <property type="match status" value="3"/>
</dbReference>
<dbReference type="AlphaFoldDB" id="A0A9Q0EZC6"/>
<accession>A0A9Q0EZC6</accession>
<dbReference type="FunFam" id="3.30.160.60:FF:001818">
    <property type="entry name" value="GDNF-inducible zinc finger protein 1 isoform X1"/>
    <property type="match status" value="1"/>
</dbReference>
<keyword evidence="3 5" id="KW-0863">Zinc-finger</keyword>
<dbReference type="Gene3D" id="3.30.160.60">
    <property type="entry name" value="Classic Zinc Finger"/>
    <property type="match status" value="3"/>
</dbReference>
<dbReference type="PANTHER" id="PTHR23235:SF176">
    <property type="entry name" value="C2H2-TYPE DOMAIN-CONTAINING PROTEIN"/>
    <property type="match status" value="1"/>
</dbReference>
<keyword evidence="9" id="KW-1185">Reference proteome</keyword>
<evidence type="ECO:0000256" key="6">
    <source>
        <dbReference type="SAM" id="MobiDB-lite"/>
    </source>
</evidence>